<protein>
    <submittedName>
        <fullName evidence="4">TetR/AcrR family transcriptional regulator</fullName>
    </submittedName>
</protein>
<reference evidence="4 5" key="1">
    <citation type="journal article" date="2019" name="Int. J. Syst. Evol. Microbiol.">
        <title>The Global Catalogue of Microorganisms (GCM) 10K type strain sequencing project: providing services to taxonomists for standard genome sequencing and annotation.</title>
        <authorList>
            <consortium name="The Broad Institute Genomics Platform"/>
            <consortium name="The Broad Institute Genome Sequencing Center for Infectious Disease"/>
            <person name="Wu L."/>
            <person name="Ma J."/>
        </authorList>
    </citation>
    <scope>NUCLEOTIDE SEQUENCE [LARGE SCALE GENOMIC DNA]</scope>
    <source>
        <strain evidence="4 5">JCM 13316</strain>
    </source>
</reference>
<evidence type="ECO:0000259" key="3">
    <source>
        <dbReference type="PROSITE" id="PS50977"/>
    </source>
</evidence>
<dbReference type="Proteomes" id="UP001500784">
    <property type="component" value="Unassembled WGS sequence"/>
</dbReference>
<sequence length="204" mass="21509">MTNVAAQTRRRLSRQERRTQLLEVARELIRDAGTDEFTLGRLAERAGVTKPLVYGHFGDRAGVFAELYREFEERQRKTLAAALADAEPDVTVVAGLVAGAYIDCCLAEGRELADVVAALAGFSTLTGIRQEAENAYLAMYREALEPFTGPPSLAGLQAVTGAGDALARTALSGRISAAQARSTLTAVVLAVAGGSPKTAGTQEA</sequence>
<dbReference type="PANTHER" id="PTHR30055:SF223">
    <property type="entry name" value="HTH-TYPE TRANSCRIPTIONAL REGULATOR UIDR"/>
    <property type="match status" value="1"/>
</dbReference>
<proteinExistence type="predicted"/>
<dbReference type="InterPro" id="IPR009057">
    <property type="entry name" value="Homeodomain-like_sf"/>
</dbReference>
<keyword evidence="1 2" id="KW-0238">DNA-binding</keyword>
<dbReference type="PANTHER" id="PTHR30055">
    <property type="entry name" value="HTH-TYPE TRANSCRIPTIONAL REGULATOR RUTR"/>
    <property type="match status" value="1"/>
</dbReference>
<evidence type="ECO:0000313" key="4">
    <source>
        <dbReference type="EMBL" id="GAA1918843.1"/>
    </source>
</evidence>
<dbReference type="RefSeq" id="WP_152229002.1">
    <property type="nucleotide sequence ID" value="NZ_BAAALV010000005.1"/>
</dbReference>
<evidence type="ECO:0000256" key="1">
    <source>
        <dbReference type="ARBA" id="ARBA00023125"/>
    </source>
</evidence>
<dbReference type="PROSITE" id="PS50977">
    <property type="entry name" value="HTH_TETR_2"/>
    <property type="match status" value="1"/>
</dbReference>
<name>A0ABN2PDA2_9MICC</name>
<comment type="caution">
    <text evidence="4">The sequence shown here is derived from an EMBL/GenBank/DDBJ whole genome shotgun (WGS) entry which is preliminary data.</text>
</comment>
<feature type="DNA-binding region" description="H-T-H motif" evidence="2">
    <location>
        <begin position="38"/>
        <end position="57"/>
    </location>
</feature>
<dbReference type="PRINTS" id="PR00455">
    <property type="entry name" value="HTHTETR"/>
</dbReference>
<dbReference type="EMBL" id="BAAALV010000005">
    <property type="protein sequence ID" value="GAA1918843.1"/>
    <property type="molecule type" value="Genomic_DNA"/>
</dbReference>
<organism evidence="4 5">
    <name type="scientific">Arthrobacter gandavensis</name>
    <dbReference type="NCBI Taxonomy" id="169960"/>
    <lineage>
        <taxon>Bacteria</taxon>
        <taxon>Bacillati</taxon>
        <taxon>Actinomycetota</taxon>
        <taxon>Actinomycetes</taxon>
        <taxon>Micrococcales</taxon>
        <taxon>Micrococcaceae</taxon>
        <taxon>Arthrobacter</taxon>
    </lineage>
</organism>
<dbReference type="InterPro" id="IPR001647">
    <property type="entry name" value="HTH_TetR"/>
</dbReference>
<accession>A0ABN2PDA2</accession>
<dbReference type="Pfam" id="PF00440">
    <property type="entry name" value="TetR_N"/>
    <property type="match status" value="1"/>
</dbReference>
<keyword evidence="5" id="KW-1185">Reference proteome</keyword>
<evidence type="ECO:0000256" key="2">
    <source>
        <dbReference type="PROSITE-ProRule" id="PRU00335"/>
    </source>
</evidence>
<feature type="domain" description="HTH tetR-type" evidence="3">
    <location>
        <begin position="15"/>
        <end position="75"/>
    </location>
</feature>
<evidence type="ECO:0000313" key="5">
    <source>
        <dbReference type="Proteomes" id="UP001500784"/>
    </source>
</evidence>
<dbReference type="SUPFAM" id="SSF46689">
    <property type="entry name" value="Homeodomain-like"/>
    <property type="match status" value="1"/>
</dbReference>
<gene>
    <name evidence="4" type="ORF">GCM10009688_24870</name>
</gene>
<dbReference type="Gene3D" id="1.10.357.10">
    <property type="entry name" value="Tetracycline Repressor, domain 2"/>
    <property type="match status" value="1"/>
</dbReference>
<dbReference type="InterPro" id="IPR050109">
    <property type="entry name" value="HTH-type_TetR-like_transc_reg"/>
</dbReference>